<protein>
    <submittedName>
        <fullName evidence="1">Sulfur carrier protein ThiS</fullName>
    </submittedName>
</protein>
<dbReference type="InterPro" id="IPR003749">
    <property type="entry name" value="ThiS/MoaD-like"/>
</dbReference>
<dbReference type="NCBIfam" id="TIGR01683">
    <property type="entry name" value="thiS"/>
    <property type="match status" value="1"/>
</dbReference>
<dbReference type="Pfam" id="PF02597">
    <property type="entry name" value="ThiS"/>
    <property type="match status" value="1"/>
</dbReference>
<dbReference type="InterPro" id="IPR012675">
    <property type="entry name" value="Beta-grasp_dom_sf"/>
</dbReference>
<dbReference type="AlphaFoldDB" id="A0A7C5Q8D9"/>
<dbReference type="SUPFAM" id="SSF54285">
    <property type="entry name" value="MoaD/ThiS"/>
    <property type="match status" value="1"/>
</dbReference>
<proteinExistence type="predicted"/>
<organism evidence="1">
    <name type="scientific">Caldiarchaeum subterraneum</name>
    <dbReference type="NCBI Taxonomy" id="311458"/>
    <lineage>
        <taxon>Archaea</taxon>
        <taxon>Nitrososphaerota</taxon>
        <taxon>Candidatus Caldarchaeales</taxon>
        <taxon>Candidatus Caldarchaeaceae</taxon>
        <taxon>Candidatus Caldarchaeum</taxon>
    </lineage>
</organism>
<dbReference type="CDD" id="cd00565">
    <property type="entry name" value="Ubl_ThiS"/>
    <property type="match status" value="1"/>
</dbReference>
<accession>A0A7C5Q8D9</accession>
<dbReference type="EMBL" id="DRWN01000049">
    <property type="protein sequence ID" value="HHK68666.1"/>
    <property type="molecule type" value="Genomic_DNA"/>
</dbReference>
<name>A0A7C5Q8D9_CALS0</name>
<dbReference type="PANTHER" id="PTHR34472">
    <property type="entry name" value="SULFUR CARRIER PROTEIN THIS"/>
    <property type="match status" value="1"/>
</dbReference>
<comment type="caution">
    <text evidence="1">The sequence shown here is derived from an EMBL/GenBank/DDBJ whole genome shotgun (WGS) entry which is preliminary data.</text>
</comment>
<dbReference type="InterPro" id="IPR016155">
    <property type="entry name" value="Mopterin_synth/thiamin_S_b"/>
</dbReference>
<dbReference type="PANTHER" id="PTHR34472:SF1">
    <property type="entry name" value="SULFUR CARRIER PROTEIN THIS"/>
    <property type="match status" value="1"/>
</dbReference>
<dbReference type="InterPro" id="IPR010035">
    <property type="entry name" value="Thi_S"/>
</dbReference>
<sequence length="70" mass="7792">MEMFTITVNGRPRPYVERTVDELLRSLGLDPEKPGIAVAVNSEVVPRSMWRSTRLRPLDRVEVVTAVAGG</sequence>
<evidence type="ECO:0000313" key="1">
    <source>
        <dbReference type="EMBL" id="HHK68666.1"/>
    </source>
</evidence>
<reference evidence="1" key="1">
    <citation type="journal article" date="2020" name="mSystems">
        <title>Genome- and Community-Level Interaction Insights into Carbon Utilization and Element Cycling Functions of Hydrothermarchaeota in Hydrothermal Sediment.</title>
        <authorList>
            <person name="Zhou Z."/>
            <person name="Liu Y."/>
            <person name="Xu W."/>
            <person name="Pan J."/>
            <person name="Luo Z.H."/>
            <person name="Li M."/>
        </authorList>
    </citation>
    <scope>NUCLEOTIDE SEQUENCE [LARGE SCALE GENOMIC DNA]</scope>
    <source>
        <strain evidence="1">SpSt-1056</strain>
    </source>
</reference>
<gene>
    <name evidence="1" type="primary">thiS</name>
    <name evidence="1" type="ORF">ENM11_05890</name>
</gene>
<dbReference type="Gene3D" id="3.10.20.30">
    <property type="match status" value="1"/>
</dbReference>